<feature type="compositionally biased region" description="Polar residues" evidence="7">
    <location>
        <begin position="146"/>
        <end position="157"/>
    </location>
</feature>
<dbReference type="OrthoDB" id="6159439at2759"/>
<evidence type="ECO:0000259" key="8">
    <source>
        <dbReference type="PROSITE" id="PS50071"/>
    </source>
</evidence>
<feature type="region of interest" description="Disordered" evidence="7">
    <location>
        <begin position="181"/>
        <end position="212"/>
    </location>
</feature>
<dbReference type="PANTHER" id="PTHR24333:SF13">
    <property type="entry name" value="HOMEOBOX DOMAIN-CONTAINING PROTEIN"/>
    <property type="match status" value="1"/>
</dbReference>
<feature type="compositionally biased region" description="Polar residues" evidence="7">
    <location>
        <begin position="189"/>
        <end position="209"/>
    </location>
</feature>
<dbReference type="PRINTS" id="PR00024">
    <property type="entry name" value="HOMEOBOX"/>
</dbReference>
<dbReference type="GO" id="GO:0003677">
    <property type="term" value="F:DNA binding"/>
    <property type="evidence" value="ECO:0007669"/>
    <property type="project" value="UniProtKB-UniRule"/>
</dbReference>
<evidence type="ECO:0000256" key="4">
    <source>
        <dbReference type="ARBA" id="ARBA00023242"/>
    </source>
</evidence>
<dbReference type="SUPFAM" id="SSF46689">
    <property type="entry name" value="Homeodomain-like"/>
    <property type="match status" value="1"/>
</dbReference>
<evidence type="ECO:0000256" key="1">
    <source>
        <dbReference type="ARBA" id="ARBA00004123"/>
    </source>
</evidence>
<evidence type="ECO:0000256" key="7">
    <source>
        <dbReference type="SAM" id="MobiDB-lite"/>
    </source>
</evidence>
<sequence length="461" mass="51069">MYFISENGLPRRLRTAYTNTQLLELEKEFHFNKYLCRPRRIEIAASLDLTERQVKVWFQNRRMKHKRQTLGKQGEDGDDKDSVTSEGGKSAKLSDKYLDDEMSKKSCQGCEMPPAGLCVPQEEAPDIVSSRGNNNNTPSATNNNTGAFSSGNSTGASSIGKRTLDLTKIVENRKSSPISCDRKVGLSKVSPSSGSHKDTLNQIDSNTSGPPAITSKLSPKNPPMVHANTTSVQLPSPLEHVDWDLDNWKKVLFTDEVRVGLKPSDGRVFIWRRPGERYSQACMVFQLAFRVSGIPPNMMYTSHLQRSSPTTATAIASATITIQNMPPNSIPPFATRGATGHFGAHHYPVNNAPHVDYSKNKSSYGMAQQIYNDGMYNPDHPTVTDNPPYNRSQAHAGSMSRSSRTMRGQNFHQNYAQQHAAYNYGYSKNIGSENYPVAAGQVNYSQSYPHSEHGNNSTLKS</sequence>
<dbReference type="PANTHER" id="PTHR24333">
    <property type="entry name" value="HOMEO BOX HB9 LIKE A-RELATED"/>
    <property type="match status" value="1"/>
</dbReference>
<feature type="region of interest" description="Disordered" evidence="7">
    <location>
        <begin position="64"/>
        <end position="97"/>
    </location>
</feature>
<keyword evidence="4 5" id="KW-0539">Nucleus</keyword>
<proteinExistence type="predicted"/>
<dbReference type="CDD" id="cd00086">
    <property type="entry name" value="homeodomain"/>
    <property type="match status" value="1"/>
</dbReference>
<reference evidence="9 10" key="1">
    <citation type="journal article" date="2013" name="Genome Biol.">
        <title>Draft genome of the mountain pine beetle, Dendroctonus ponderosae Hopkins, a major forest pest.</title>
        <authorList>
            <person name="Keeling C.I."/>
            <person name="Yuen M.M."/>
            <person name="Liao N.Y."/>
            <person name="Docking T.R."/>
            <person name="Chan S.K."/>
            <person name="Taylor G.A."/>
            <person name="Palmquist D.L."/>
            <person name="Jackman S.D."/>
            <person name="Nguyen A."/>
            <person name="Li M."/>
            <person name="Henderson H."/>
            <person name="Janes J.K."/>
            <person name="Zhao Y."/>
            <person name="Pandoh P."/>
            <person name="Moore R."/>
            <person name="Sperling F.A."/>
            <person name="Huber D.P."/>
            <person name="Birol I."/>
            <person name="Jones S.J."/>
            <person name="Bohlmann J."/>
        </authorList>
    </citation>
    <scope>NUCLEOTIDE SEQUENCE</scope>
</reference>
<dbReference type="EMBL" id="KB632345">
    <property type="protein sequence ID" value="ERL93085.1"/>
    <property type="molecule type" value="Genomic_DNA"/>
</dbReference>
<dbReference type="Gene3D" id="3.30.420.10">
    <property type="entry name" value="Ribonuclease H-like superfamily/Ribonuclease H"/>
    <property type="match status" value="1"/>
</dbReference>
<dbReference type="InterPro" id="IPR036397">
    <property type="entry name" value="RNaseH_sf"/>
</dbReference>
<dbReference type="SMART" id="SM00389">
    <property type="entry name" value="HOX"/>
    <property type="match status" value="1"/>
</dbReference>
<feature type="domain" description="Homeobox" evidence="8">
    <location>
        <begin position="8"/>
        <end position="68"/>
    </location>
</feature>
<evidence type="ECO:0000256" key="2">
    <source>
        <dbReference type="ARBA" id="ARBA00023125"/>
    </source>
</evidence>
<dbReference type="PROSITE" id="PS50071">
    <property type="entry name" value="HOMEOBOX_2"/>
    <property type="match status" value="1"/>
</dbReference>
<dbReference type="PROSITE" id="PS00027">
    <property type="entry name" value="HOMEOBOX_1"/>
    <property type="match status" value="1"/>
</dbReference>
<dbReference type="InterPro" id="IPR001356">
    <property type="entry name" value="HD"/>
</dbReference>
<feature type="region of interest" description="Disordered" evidence="7">
    <location>
        <begin position="126"/>
        <end position="159"/>
    </location>
</feature>
<dbReference type="Pfam" id="PF00046">
    <property type="entry name" value="Homeodomain"/>
    <property type="match status" value="1"/>
</dbReference>
<dbReference type="GO" id="GO:0000981">
    <property type="term" value="F:DNA-binding transcription factor activity, RNA polymerase II-specific"/>
    <property type="evidence" value="ECO:0007669"/>
    <property type="project" value="InterPro"/>
</dbReference>
<evidence type="ECO:0000313" key="9">
    <source>
        <dbReference type="EMBL" id="ERL93085.1"/>
    </source>
</evidence>
<dbReference type="InterPro" id="IPR009057">
    <property type="entry name" value="Homeodomain-like_sf"/>
</dbReference>
<protein>
    <recommendedName>
        <fullName evidence="8">Homeobox domain-containing protein</fullName>
    </recommendedName>
</protein>
<evidence type="ECO:0000256" key="5">
    <source>
        <dbReference type="PROSITE-ProRule" id="PRU00108"/>
    </source>
</evidence>
<feature type="DNA-binding region" description="Homeobox" evidence="5">
    <location>
        <begin position="10"/>
        <end position="69"/>
    </location>
</feature>
<dbReference type="InterPro" id="IPR017970">
    <property type="entry name" value="Homeobox_CS"/>
</dbReference>
<dbReference type="GO" id="GO:0005634">
    <property type="term" value="C:nucleus"/>
    <property type="evidence" value="ECO:0007669"/>
    <property type="project" value="UniProtKB-SubCell"/>
</dbReference>
<dbReference type="Gene3D" id="1.10.10.60">
    <property type="entry name" value="Homeodomain-like"/>
    <property type="match status" value="1"/>
</dbReference>
<evidence type="ECO:0000313" key="10">
    <source>
        <dbReference type="Proteomes" id="UP000030742"/>
    </source>
</evidence>
<organism evidence="9 10">
    <name type="scientific">Dendroctonus ponderosae</name>
    <name type="common">Mountain pine beetle</name>
    <dbReference type="NCBI Taxonomy" id="77166"/>
    <lineage>
        <taxon>Eukaryota</taxon>
        <taxon>Metazoa</taxon>
        <taxon>Ecdysozoa</taxon>
        <taxon>Arthropoda</taxon>
        <taxon>Hexapoda</taxon>
        <taxon>Insecta</taxon>
        <taxon>Pterygota</taxon>
        <taxon>Neoptera</taxon>
        <taxon>Endopterygota</taxon>
        <taxon>Coleoptera</taxon>
        <taxon>Polyphaga</taxon>
        <taxon>Cucujiformia</taxon>
        <taxon>Curculionidae</taxon>
        <taxon>Scolytinae</taxon>
        <taxon>Dendroctonus</taxon>
    </lineage>
</organism>
<evidence type="ECO:0000256" key="3">
    <source>
        <dbReference type="ARBA" id="ARBA00023155"/>
    </source>
</evidence>
<dbReference type="Proteomes" id="UP000030742">
    <property type="component" value="Unassembled WGS sequence"/>
</dbReference>
<comment type="subcellular location">
    <subcellularLocation>
        <location evidence="1 5 6">Nucleus</location>
    </subcellularLocation>
</comment>
<keyword evidence="2 5" id="KW-0238">DNA-binding</keyword>
<dbReference type="InterPro" id="IPR020479">
    <property type="entry name" value="HD_metazoa"/>
</dbReference>
<dbReference type="FunFam" id="1.10.10.60:FF:000176">
    <property type="entry name" value="pancreas/duodenum homeobox protein 1"/>
    <property type="match status" value="1"/>
</dbReference>
<dbReference type="AlphaFoldDB" id="U4USK6"/>
<dbReference type="GO" id="GO:0048513">
    <property type="term" value="P:animal organ development"/>
    <property type="evidence" value="ECO:0007669"/>
    <property type="project" value="UniProtKB-ARBA"/>
</dbReference>
<name>U4USK6_DENPD</name>
<gene>
    <name evidence="9" type="ORF">D910_10387</name>
</gene>
<evidence type="ECO:0000256" key="6">
    <source>
        <dbReference type="RuleBase" id="RU000682"/>
    </source>
</evidence>
<dbReference type="InterPro" id="IPR050848">
    <property type="entry name" value="Homeobox_TF"/>
</dbReference>
<feature type="compositionally biased region" description="Low complexity" evidence="7">
    <location>
        <begin position="133"/>
        <end position="145"/>
    </location>
</feature>
<accession>U4USK6</accession>
<keyword evidence="3 5" id="KW-0371">Homeobox</keyword>